<reference evidence="2 3" key="1">
    <citation type="submission" date="2019-08" db="EMBL/GenBank/DDBJ databases">
        <title>Genome of Psychroserpens burtonensis ACAM 167.</title>
        <authorList>
            <person name="Bowman J.P."/>
        </authorList>
    </citation>
    <scope>NUCLEOTIDE SEQUENCE [LARGE SCALE GENOMIC DNA]</scope>
    <source>
        <strain evidence="2 3">ACAM 167</strain>
    </source>
</reference>
<dbReference type="EMBL" id="VOSB01000029">
    <property type="protein sequence ID" value="TXE15561.1"/>
    <property type="molecule type" value="Genomic_DNA"/>
</dbReference>
<sequence length="256" mass="28600">MNKFFTGIVCAITLTLTSCQFSENIYINADGSGKMEFSMDASEMMEMVSQMGDGEAAKGMDKVMDSTIVFKDFIRENRDSIANLSPEEQQKIMALEDFKMHIQMNPETKKMVFDLTTDFKDANKLQDMFKAMNSFSNLQGQGGASQNSPSSPFSGMGQDGSTAVSYSFDGTVFKRFSKVIDKELHAQSIDSIGQSAAMFGASKYKINYHFPRAVKSFSKEGAMYSEDRKTVTFEVGFMDMLKDPEVLDFEVVLEDK</sequence>
<dbReference type="Proteomes" id="UP000321938">
    <property type="component" value="Unassembled WGS sequence"/>
</dbReference>
<dbReference type="OrthoDB" id="978531at2"/>
<evidence type="ECO:0000256" key="1">
    <source>
        <dbReference type="SAM" id="MobiDB-lite"/>
    </source>
</evidence>
<evidence type="ECO:0000313" key="2">
    <source>
        <dbReference type="EMBL" id="TXE15561.1"/>
    </source>
</evidence>
<accession>A0A5C7BCA5</accession>
<dbReference type="RefSeq" id="WP_028871496.1">
    <property type="nucleotide sequence ID" value="NZ_VOSB01000029.1"/>
</dbReference>
<keyword evidence="3" id="KW-1185">Reference proteome</keyword>
<feature type="region of interest" description="Disordered" evidence="1">
    <location>
        <begin position="138"/>
        <end position="158"/>
    </location>
</feature>
<gene>
    <name evidence="2" type="ORF">ES692_16105</name>
</gene>
<name>A0A5C7BCA5_9FLAO</name>
<evidence type="ECO:0000313" key="3">
    <source>
        <dbReference type="Proteomes" id="UP000321938"/>
    </source>
</evidence>
<dbReference type="STRING" id="1123037.GCA_000425305_01523"/>
<dbReference type="AlphaFoldDB" id="A0A5C7BCA5"/>
<evidence type="ECO:0008006" key="4">
    <source>
        <dbReference type="Google" id="ProtNLM"/>
    </source>
</evidence>
<proteinExistence type="predicted"/>
<comment type="caution">
    <text evidence="2">The sequence shown here is derived from an EMBL/GenBank/DDBJ whole genome shotgun (WGS) entry which is preliminary data.</text>
</comment>
<organism evidence="2 3">
    <name type="scientific">Psychroserpens burtonensis</name>
    <dbReference type="NCBI Taxonomy" id="49278"/>
    <lineage>
        <taxon>Bacteria</taxon>
        <taxon>Pseudomonadati</taxon>
        <taxon>Bacteroidota</taxon>
        <taxon>Flavobacteriia</taxon>
        <taxon>Flavobacteriales</taxon>
        <taxon>Flavobacteriaceae</taxon>
        <taxon>Psychroserpens</taxon>
    </lineage>
</organism>
<dbReference type="PROSITE" id="PS51257">
    <property type="entry name" value="PROKAR_LIPOPROTEIN"/>
    <property type="match status" value="1"/>
</dbReference>
<protein>
    <recommendedName>
        <fullName evidence="4">Lipoprotein</fullName>
    </recommendedName>
</protein>